<proteinExistence type="inferred from homology"/>
<dbReference type="EMBL" id="KI669615">
    <property type="protein sequence ID" value="ETN02717.1"/>
    <property type="molecule type" value="Genomic_DNA"/>
</dbReference>
<dbReference type="AlphaFoldDB" id="W2PPA7"/>
<comment type="similarity">
    <text evidence="1">Belongs to the AB hydrolase superfamily.</text>
</comment>
<evidence type="ECO:0000256" key="1">
    <source>
        <dbReference type="ARBA" id="ARBA00008645"/>
    </source>
</evidence>
<dbReference type="GeneID" id="20184637"/>
<dbReference type="InterPro" id="IPR029058">
    <property type="entry name" value="AB_hydrolase_fold"/>
</dbReference>
<feature type="domain" description="Peptidase S33 tripeptidyl aminopeptidase-like C-terminal" evidence="3">
    <location>
        <begin position="457"/>
        <end position="531"/>
    </location>
</feature>
<name>W2PPA7_PHYN3</name>
<evidence type="ECO:0000259" key="3">
    <source>
        <dbReference type="Pfam" id="PF08386"/>
    </source>
</evidence>
<reference evidence="5" key="1">
    <citation type="submission" date="2011-12" db="EMBL/GenBank/DDBJ databases">
        <authorList>
            <consortium name="The Broad Institute Genome Sequencing Platform"/>
            <person name="Russ C."/>
            <person name="Tyler B."/>
            <person name="Panabieres F."/>
            <person name="Shan W."/>
            <person name="Tripathy S."/>
            <person name="Grunwald N."/>
            <person name="Machado M."/>
            <person name="Young S.K."/>
            <person name="Zeng Q."/>
            <person name="Gargeya S."/>
            <person name="Fitzgerald M."/>
            <person name="Haas B."/>
            <person name="Abouelleil A."/>
            <person name="Alvarado L."/>
            <person name="Arachchi H.M."/>
            <person name="Berlin A."/>
            <person name="Chapman S.B."/>
            <person name="Gearin G."/>
            <person name="Goldberg J."/>
            <person name="Griggs A."/>
            <person name="Gujja S."/>
            <person name="Hansen M."/>
            <person name="Heiman D."/>
            <person name="Howarth C."/>
            <person name="Larimer J."/>
            <person name="Lui A."/>
            <person name="MacDonald P.J.P."/>
            <person name="McCowen C."/>
            <person name="Montmayeur A."/>
            <person name="Murphy C."/>
            <person name="Neiman D."/>
            <person name="Pearson M."/>
            <person name="Priest M."/>
            <person name="Roberts A."/>
            <person name="Saif S."/>
            <person name="Shea T."/>
            <person name="Sisk P."/>
            <person name="Stolte C."/>
            <person name="Sykes S."/>
            <person name="Wortman J."/>
            <person name="Nusbaum C."/>
            <person name="Birren B."/>
        </authorList>
    </citation>
    <scope>NUCLEOTIDE SEQUENCE [LARGE SCALE GENOMIC DNA]</scope>
    <source>
        <strain evidence="5">INRA-310</strain>
    </source>
</reference>
<dbReference type="PANTHER" id="PTHR43039">
    <property type="entry name" value="ESTERASE-RELATED"/>
    <property type="match status" value="1"/>
</dbReference>
<evidence type="ECO:0000259" key="2">
    <source>
        <dbReference type="Pfam" id="PF00561"/>
    </source>
</evidence>
<dbReference type="Proteomes" id="UP000018817">
    <property type="component" value="Unassembled WGS sequence"/>
</dbReference>
<feature type="domain" description="AB hydrolase-1" evidence="2">
    <location>
        <begin position="97"/>
        <end position="240"/>
    </location>
</feature>
<dbReference type="InterPro" id="IPR013595">
    <property type="entry name" value="Pept_S33_TAP-like_C"/>
</dbReference>
<evidence type="ECO:0000313" key="4">
    <source>
        <dbReference type="EMBL" id="ETN02717.1"/>
    </source>
</evidence>
<protein>
    <recommendedName>
        <fullName evidence="6">AB hydrolase-1 domain-containing protein</fullName>
    </recommendedName>
</protein>
<dbReference type="RefSeq" id="XP_008911932.1">
    <property type="nucleotide sequence ID" value="XM_008913684.1"/>
</dbReference>
<organism evidence="4 5">
    <name type="scientific">Phytophthora nicotianae (strain INRA-310)</name>
    <name type="common">Phytophthora parasitica</name>
    <dbReference type="NCBI Taxonomy" id="761204"/>
    <lineage>
        <taxon>Eukaryota</taxon>
        <taxon>Sar</taxon>
        <taxon>Stramenopiles</taxon>
        <taxon>Oomycota</taxon>
        <taxon>Peronosporomycetes</taxon>
        <taxon>Peronosporales</taxon>
        <taxon>Peronosporaceae</taxon>
        <taxon>Phytophthora</taxon>
    </lineage>
</organism>
<dbReference type="SUPFAM" id="SSF53474">
    <property type="entry name" value="alpha/beta-Hydrolases"/>
    <property type="match status" value="1"/>
</dbReference>
<dbReference type="Gene3D" id="3.40.50.1820">
    <property type="entry name" value="alpha/beta hydrolase"/>
    <property type="match status" value="1"/>
</dbReference>
<dbReference type="OrthoDB" id="425534at2759"/>
<dbReference type="OMA" id="YLDCATT"/>
<accession>W2PPA7</accession>
<dbReference type="InterPro" id="IPR000073">
    <property type="entry name" value="AB_hydrolase_1"/>
</dbReference>
<reference evidence="4 5" key="2">
    <citation type="submission" date="2013-11" db="EMBL/GenBank/DDBJ databases">
        <title>The Genome Sequence of Phytophthora parasitica INRA-310.</title>
        <authorList>
            <consortium name="The Broad Institute Genomics Platform"/>
            <person name="Russ C."/>
            <person name="Tyler B."/>
            <person name="Panabieres F."/>
            <person name="Shan W."/>
            <person name="Tripathy S."/>
            <person name="Grunwald N."/>
            <person name="Machado M."/>
            <person name="Johnson C.S."/>
            <person name="Arredondo F."/>
            <person name="Hong C."/>
            <person name="Coffey M."/>
            <person name="Young S.K."/>
            <person name="Zeng Q."/>
            <person name="Gargeya S."/>
            <person name="Fitzgerald M."/>
            <person name="Abouelleil A."/>
            <person name="Alvarado L."/>
            <person name="Chapman S.B."/>
            <person name="Gainer-Dewar J."/>
            <person name="Goldberg J."/>
            <person name="Griggs A."/>
            <person name="Gujja S."/>
            <person name="Hansen M."/>
            <person name="Howarth C."/>
            <person name="Imamovic A."/>
            <person name="Ireland A."/>
            <person name="Larimer J."/>
            <person name="McCowan C."/>
            <person name="Murphy C."/>
            <person name="Pearson M."/>
            <person name="Poon T.W."/>
            <person name="Priest M."/>
            <person name="Roberts A."/>
            <person name="Saif S."/>
            <person name="Shea T."/>
            <person name="Sykes S."/>
            <person name="Wortman J."/>
            <person name="Nusbaum C."/>
            <person name="Birren B."/>
        </authorList>
    </citation>
    <scope>NUCLEOTIDE SEQUENCE [LARGE SCALE GENOMIC DNA]</scope>
    <source>
        <strain evidence="4 5">INRA-310</strain>
    </source>
</reference>
<dbReference type="Pfam" id="PF00561">
    <property type="entry name" value="Abhydrolase_1"/>
    <property type="match status" value="1"/>
</dbReference>
<evidence type="ECO:0000313" key="5">
    <source>
        <dbReference type="Proteomes" id="UP000018817"/>
    </source>
</evidence>
<dbReference type="VEuPathDB" id="FungiDB:PPTG_15474"/>
<gene>
    <name evidence="4" type="ORF">PPTG_15474</name>
</gene>
<sequence>MQLYNAITLAIVAFQTSTASKTKSASDLNGWYPCSVYTFSEEGSSAGEAAECAVYSAPLCYPGICEDPKNGDSEVDIFVKRIPATVGNPDTALNVWLLTGGPGYSSTSMEPMMESVHAELEGSMNVYTMDHRGTGRSTLFDCVAAQVTTSGSPVGSEIDPSEVPACAQDLQTKFGDLRSFSVTTAATDLATFISKHTNGAKTYVYGVSYGTMFTLRLMQLAPPEVAGYVLEGISYTPGAPANKFFYTSNWDTHFGDVGETFMALCDSDSDCKTRFQPDLLSDVLQGVIEQLDNNPNSTCGELISGTSDLPPSHALRSALGTALMDSDTRTLIPPVVYRLKRCSPEDADVLTQFFTSVNSNGETKSQDSVFESPLLNNLIVYSEMTERPRPSMSKLKTRFTDSKMSSGGGEDLSSAYQYCALSKEKSALCDELNVGTYDANAIVYKRDQYWNKTVAIPNNGSVLLLSGKLDPQTPDKYAKVLLDALDGEEKELISFDYATHNGDTWSRSCGESLTVSFIRNGGNLESLDRSCLDEMPPFNLTTPDDILYSFFGTNDAYDGEYNSSLVPSS</sequence>
<evidence type="ECO:0008006" key="6">
    <source>
        <dbReference type="Google" id="ProtNLM"/>
    </source>
</evidence>
<dbReference type="STRING" id="761204.W2PPA7"/>
<dbReference type="Pfam" id="PF08386">
    <property type="entry name" value="Abhydrolase_4"/>
    <property type="match status" value="1"/>
</dbReference>